<comment type="caution">
    <text evidence="2">The sequence shown here is derived from an EMBL/GenBank/DDBJ whole genome shotgun (WGS) entry which is preliminary data.</text>
</comment>
<feature type="compositionally biased region" description="Basic and acidic residues" evidence="1">
    <location>
        <begin position="1"/>
        <end position="16"/>
    </location>
</feature>
<gene>
    <name evidence="2" type="ORF">S06H3_49342</name>
</gene>
<feature type="region of interest" description="Disordered" evidence="1">
    <location>
        <begin position="1"/>
        <end position="34"/>
    </location>
</feature>
<proteinExistence type="predicted"/>
<evidence type="ECO:0000313" key="2">
    <source>
        <dbReference type="EMBL" id="GAI34482.1"/>
    </source>
</evidence>
<organism evidence="2">
    <name type="scientific">marine sediment metagenome</name>
    <dbReference type="NCBI Taxonomy" id="412755"/>
    <lineage>
        <taxon>unclassified sequences</taxon>
        <taxon>metagenomes</taxon>
        <taxon>ecological metagenomes</taxon>
    </lineage>
</organism>
<reference evidence="2" key="1">
    <citation type="journal article" date="2014" name="Front. Microbiol.">
        <title>High frequency of phylogenetically diverse reductive dehalogenase-homologous genes in deep subseafloor sedimentary metagenomes.</title>
        <authorList>
            <person name="Kawai M."/>
            <person name="Futagami T."/>
            <person name="Toyoda A."/>
            <person name="Takaki Y."/>
            <person name="Nishi S."/>
            <person name="Hori S."/>
            <person name="Arai W."/>
            <person name="Tsubouchi T."/>
            <person name="Morono Y."/>
            <person name="Uchiyama I."/>
            <person name="Ito T."/>
            <person name="Fujiyama A."/>
            <person name="Inagaki F."/>
            <person name="Takami H."/>
        </authorList>
    </citation>
    <scope>NUCLEOTIDE SEQUENCE</scope>
    <source>
        <strain evidence="2">Expedition CK06-06</strain>
    </source>
</reference>
<dbReference type="AlphaFoldDB" id="X1MS64"/>
<evidence type="ECO:0000256" key="1">
    <source>
        <dbReference type="SAM" id="MobiDB-lite"/>
    </source>
</evidence>
<protein>
    <submittedName>
        <fullName evidence="2">Uncharacterized protein</fullName>
    </submittedName>
</protein>
<dbReference type="EMBL" id="BARV01031148">
    <property type="protein sequence ID" value="GAI34482.1"/>
    <property type="molecule type" value="Genomic_DNA"/>
</dbReference>
<sequence>MKDEDKTKEQLVEESGKMSQQLIELEALGSERMR</sequence>
<name>X1MS64_9ZZZZ</name>
<feature type="non-terminal residue" evidence="2">
    <location>
        <position position="34"/>
    </location>
</feature>
<accession>X1MS64</accession>